<dbReference type="GO" id="GO:0005829">
    <property type="term" value="C:cytosol"/>
    <property type="evidence" value="ECO:0007669"/>
    <property type="project" value="GOC"/>
</dbReference>
<dbReference type="PANTHER" id="PTHR13258">
    <property type="entry name" value="SYNDETIN"/>
    <property type="match status" value="1"/>
</dbReference>
<evidence type="ECO:0000256" key="1">
    <source>
        <dbReference type="ARBA" id="ARBA00022448"/>
    </source>
</evidence>
<evidence type="ECO:0000256" key="3">
    <source>
        <dbReference type="ARBA" id="ARBA00023054"/>
    </source>
</evidence>
<dbReference type="InterPro" id="IPR040047">
    <property type="entry name" value="VPS50"/>
</dbReference>
<evidence type="ECO:0000313" key="6">
    <source>
        <dbReference type="EMBL" id="KAF7993437.1"/>
    </source>
</evidence>
<reference evidence="6 7" key="1">
    <citation type="submission" date="2020-08" db="EMBL/GenBank/DDBJ databases">
        <title>Aphidius gifuensis genome sequencing and assembly.</title>
        <authorList>
            <person name="Du Z."/>
        </authorList>
    </citation>
    <scope>NUCLEOTIDE SEQUENCE [LARGE SCALE GENOMIC DNA]</scope>
    <source>
        <strain evidence="6">YNYX2018</strain>
        <tissue evidence="6">Adults</tissue>
    </source>
</reference>
<dbReference type="AlphaFoldDB" id="A0A835CRL3"/>
<evidence type="ECO:0000256" key="2">
    <source>
        <dbReference type="ARBA" id="ARBA00022927"/>
    </source>
</evidence>
<dbReference type="GO" id="GO:0032456">
    <property type="term" value="P:endocytic recycling"/>
    <property type="evidence" value="ECO:0007669"/>
    <property type="project" value="InterPro"/>
</dbReference>
<keyword evidence="1" id="KW-0813">Transport</keyword>
<proteinExistence type="predicted"/>
<dbReference type="GO" id="GO:0042147">
    <property type="term" value="P:retrograde transport, endosome to Golgi"/>
    <property type="evidence" value="ECO:0007669"/>
    <property type="project" value="InterPro"/>
</dbReference>
<protein>
    <recommendedName>
        <fullName evidence="8">Syndetin</fullName>
    </recommendedName>
</protein>
<comment type="caution">
    <text evidence="6">The sequence shown here is derived from an EMBL/GenBank/DDBJ whole genome shotgun (WGS) entry which is preliminary data.</text>
</comment>
<keyword evidence="7" id="KW-1185">Reference proteome</keyword>
<sequence>MDDLKFKFLGLINKQNQSKVPSMGLNPELLNPIESLHHEKKIIQAGNSSDNESDQDILESIESDYYKPDESFDSCRHELRKLSSTLSCNDIEIIHKKLERQQQVVSSKVLQLILQKQNLCNEEFKKIIKIQEQLTIVVNICKMSRSDLALAKKQFTTASLGILANYKKRQILQELLYSLNTIKTLQRTDDRLQELLKEENFPGAISLLLECQSAAQTYKHFNCVAILASKLQDTLDQTEETLDNTICRLCTDFDDKTYTSVQEAYKLLRKSQTAIDQLHMHFTAAIHNSAFNIVYSRTGGDIKRQYSQLCQSVPHEYIINCLIDLSKGLWKILRSYNQVLNWHSNHAVSQQQVDNEPEDTFNNHYITQKLKNGMSKIWHDVEIKISTFLNIINIEKYRFEEFLKILSIINRLIDIGNELCNIKSLNLYNFMKKQSSIYFSHYHNLRLEELVIFFEHEGWELCPVKKNFTSINLQEFKSLNALIINSQNLIINNDINEDVIVLSGWLEKYLNTDLCPFDITLDETMDESILEKSYDDGSGDFTDDSDDDNSINEKLIKKKKYYTGPIMTNTSLSILRVCGKYLQMSKLLKTISSTVIYSIIQFFEFYFYSVHKLFTSDLQISAESLYTPKLKLTLARIKDNLFFNNHTEHKQGKIRQPIINNTNYFDNNDKLYGLAERIIGVESIIELGQQYNNLENYLKNLIHQTDNNADEELLNQFYSQTISSAVDLRKPVYMAVIEKCIDISKIIGLMGKVNWEVKDVMSQHSEYVDEILKDIQDIQIKFNNVGSMKIDDKVRWALWENVAHLINHTLVEGYSNAKKCSNGGRGLMQLDFTQLKTKFEMTTSVRPMPHSEYVEMYIKAYYISQSSFEEWLEKHKEYSVKHLSGLISCIFQSNKKNRQRLISLVEEQRSNR</sequence>
<dbReference type="PANTHER" id="PTHR13258:SF0">
    <property type="entry name" value="SYNDETIN"/>
    <property type="match status" value="1"/>
</dbReference>
<dbReference type="Proteomes" id="UP000639338">
    <property type="component" value="Unassembled WGS sequence"/>
</dbReference>
<dbReference type="Pfam" id="PF10474">
    <property type="entry name" value="Syndetin_C"/>
    <property type="match status" value="1"/>
</dbReference>
<evidence type="ECO:0000259" key="5">
    <source>
        <dbReference type="Pfam" id="PF10475"/>
    </source>
</evidence>
<evidence type="ECO:0008006" key="8">
    <source>
        <dbReference type="Google" id="ProtNLM"/>
    </source>
</evidence>
<dbReference type="GO" id="GO:0000149">
    <property type="term" value="F:SNARE binding"/>
    <property type="evidence" value="ECO:0007669"/>
    <property type="project" value="TreeGrafter"/>
</dbReference>
<dbReference type="Pfam" id="PF10475">
    <property type="entry name" value="Vps54_N"/>
    <property type="match status" value="1"/>
</dbReference>
<name>A0A835CRL3_APHGI</name>
<evidence type="ECO:0000313" key="7">
    <source>
        <dbReference type="Proteomes" id="UP000639338"/>
    </source>
</evidence>
<keyword evidence="3" id="KW-0175">Coiled coil</keyword>
<feature type="domain" description="Syndetin C-terminal" evidence="4">
    <location>
        <begin position="671"/>
        <end position="906"/>
    </location>
</feature>
<feature type="domain" description="Vacuolar protein sorting-associated protein 54 N-terminal" evidence="5">
    <location>
        <begin position="58"/>
        <end position="342"/>
    </location>
</feature>
<keyword evidence="2" id="KW-0653">Protein transport</keyword>
<organism evidence="6 7">
    <name type="scientific">Aphidius gifuensis</name>
    <name type="common">Parasitoid wasp</name>
    <dbReference type="NCBI Taxonomy" id="684658"/>
    <lineage>
        <taxon>Eukaryota</taxon>
        <taxon>Metazoa</taxon>
        <taxon>Ecdysozoa</taxon>
        <taxon>Arthropoda</taxon>
        <taxon>Hexapoda</taxon>
        <taxon>Insecta</taxon>
        <taxon>Pterygota</taxon>
        <taxon>Neoptera</taxon>
        <taxon>Endopterygota</taxon>
        <taxon>Hymenoptera</taxon>
        <taxon>Apocrita</taxon>
        <taxon>Ichneumonoidea</taxon>
        <taxon>Braconidae</taxon>
        <taxon>Aphidiinae</taxon>
        <taxon>Aphidius</taxon>
    </lineage>
</organism>
<gene>
    <name evidence="6" type="ORF">HCN44_010023</name>
</gene>
<dbReference type="InterPro" id="IPR019514">
    <property type="entry name" value="Syndetin_C"/>
</dbReference>
<dbReference type="EMBL" id="JACMRX010000003">
    <property type="protein sequence ID" value="KAF7993437.1"/>
    <property type="molecule type" value="Genomic_DNA"/>
</dbReference>
<dbReference type="OrthoDB" id="10263345at2759"/>
<dbReference type="GO" id="GO:1990745">
    <property type="term" value="C:EARP complex"/>
    <property type="evidence" value="ECO:0007669"/>
    <property type="project" value="InterPro"/>
</dbReference>
<dbReference type="GO" id="GO:0015031">
    <property type="term" value="P:protein transport"/>
    <property type="evidence" value="ECO:0007669"/>
    <property type="project" value="UniProtKB-KW"/>
</dbReference>
<evidence type="ECO:0000259" key="4">
    <source>
        <dbReference type="Pfam" id="PF10474"/>
    </source>
</evidence>
<accession>A0A835CRL3</accession>
<dbReference type="InterPro" id="IPR019515">
    <property type="entry name" value="VPS54_N"/>
</dbReference>